<keyword evidence="11" id="KW-0902">Two-component regulatory system</keyword>
<dbReference type="SUPFAM" id="SSF55874">
    <property type="entry name" value="ATPase domain of HSP90 chaperone/DNA topoisomerase II/histidine kinase"/>
    <property type="match status" value="1"/>
</dbReference>
<dbReference type="SMART" id="SM00086">
    <property type="entry name" value="PAC"/>
    <property type="match status" value="1"/>
</dbReference>
<evidence type="ECO:0000313" key="18">
    <source>
        <dbReference type="EMBL" id="TWT80152.1"/>
    </source>
</evidence>
<dbReference type="InterPro" id="IPR001610">
    <property type="entry name" value="PAC"/>
</dbReference>
<evidence type="ECO:0000256" key="10">
    <source>
        <dbReference type="ARBA" id="ARBA00022989"/>
    </source>
</evidence>
<evidence type="ECO:0000259" key="17">
    <source>
        <dbReference type="PROSITE" id="PS50885"/>
    </source>
</evidence>
<dbReference type="InterPro" id="IPR003594">
    <property type="entry name" value="HATPase_dom"/>
</dbReference>
<accession>A0A5C5YYK9</accession>
<dbReference type="CDD" id="cd00130">
    <property type="entry name" value="PAS"/>
    <property type="match status" value="1"/>
</dbReference>
<gene>
    <name evidence="18" type="primary">zraS_2</name>
    <name evidence="18" type="ORF">CA13_15650</name>
</gene>
<dbReference type="InterPro" id="IPR003660">
    <property type="entry name" value="HAMP_dom"/>
</dbReference>
<evidence type="ECO:0000313" key="19">
    <source>
        <dbReference type="Proteomes" id="UP000315010"/>
    </source>
</evidence>
<keyword evidence="12 13" id="KW-0472">Membrane</keyword>
<feature type="domain" description="PAS" evidence="15">
    <location>
        <begin position="293"/>
        <end position="366"/>
    </location>
</feature>
<evidence type="ECO:0000259" key="15">
    <source>
        <dbReference type="PROSITE" id="PS50112"/>
    </source>
</evidence>
<dbReference type="PANTHER" id="PTHR42878">
    <property type="entry name" value="TWO-COMPONENT HISTIDINE KINASE"/>
    <property type="match status" value="1"/>
</dbReference>
<dbReference type="Gene3D" id="6.10.340.10">
    <property type="match status" value="1"/>
</dbReference>
<keyword evidence="5 18" id="KW-0808">Transferase</keyword>
<dbReference type="Pfam" id="PF08447">
    <property type="entry name" value="PAS_3"/>
    <property type="match status" value="1"/>
</dbReference>
<dbReference type="EC" id="2.7.13.3" evidence="3"/>
<dbReference type="Pfam" id="PF00672">
    <property type="entry name" value="HAMP"/>
    <property type="match status" value="1"/>
</dbReference>
<evidence type="ECO:0000256" key="5">
    <source>
        <dbReference type="ARBA" id="ARBA00022679"/>
    </source>
</evidence>
<sequence>MLNTQTNPANDNGPAKATPLPKPFKFSVFTKLMLPMVVIVTTCVGFMFFFRAKSQQAALYAAVEARGTTLASSLSDTYAKSLYREDYEVVINHTMEVLSANPDIESIIVKANGDIMVFNKDGYDFLPEDTEPNHSSVLRTHLTQGDLITDGMDLGKFEIRLSLAELDREVGRMHRRSIYEVLACFILVLSVCWFVGQRLTKPIRNLERVMTRMTDGDRSARATVDCDDEIGCMAIAFNQMLDKLQSTEASLLEANQTLEERVLERTEELSLANSTMVREIEQRKLIEVELRRSEERYDLAVNGVEDGIWDWDLEKASDGTVNYRSDRFKQLLGYEPAEDPPHFSEYVLADDLPSVKDAITKHLSAETAGLDIEFRGTMKSGEYRWYRVRGKCVRNNQGVATRLVGSLSDINAQKDSQKELMRLHQEMVAMSHQAGMAEVASGVLHNVGNVLNSVCVSAALVCESLETSRASQLGQIADMLDEHSDNLNHFITEDDRGRRIPRYLGTLAKNLMGERAITMENIDRVCKKIEHIKEIVSRQQEFARVCGVEQQIDLRDVIEDAIKIPHVGYEHCGIELVRKYEGHPKTLTDKHKLLQILVNLLGNAKQAVSEADVDSKKIIVHLSQPSLDRAIVSVIDNGVGIAKEHHDSIFSHGFTTKSDGHGFGLHSCALAMEQLGGSIRFGSDGVGQGATFTLNLPLIQSTTEITS</sequence>
<name>A0A5C5YYK9_9BACT</name>
<dbReference type="AlphaFoldDB" id="A0A5C5YYK9"/>
<dbReference type="PANTHER" id="PTHR42878:SF7">
    <property type="entry name" value="SENSOR HISTIDINE KINASE GLRK"/>
    <property type="match status" value="1"/>
</dbReference>
<dbReference type="InterPro" id="IPR035965">
    <property type="entry name" value="PAS-like_dom_sf"/>
</dbReference>
<dbReference type="PRINTS" id="PR00344">
    <property type="entry name" value="BCTRLSENSOR"/>
</dbReference>
<dbReference type="NCBIfam" id="TIGR00229">
    <property type="entry name" value="sensory_box"/>
    <property type="match status" value="1"/>
</dbReference>
<dbReference type="EMBL" id="SJPJ01000001">
    <property type="protein sequence ID" value="TWT80152.1"/>
    <property type="molecule type" value="Genomic_DNA"/>
</dbReference>
<keyword evidence="8" id="KW-0418">Kinase</keyword>
<evidence type="ECO:0000256" key="12">
    <source>
        <dbReference type="ARBA" id="ARBA00023136"/>
    </source>
</evidence>
<keyword evidence="10 13" id="KW-1133">Transmembrane helix</keyword>
<dbReference type="SUPFAM" id="SSF158472">
    <property type="entry name" value="HAMP domain-like"/>
    <property type="match status" value="1"/>
</dbReference>
<dbReference type="InterPro" id="IPR005467">
    <property type="entry name" value="His_kinase_dom"/>
</dbReference>
<dbReference type="CDD" id="cd06225">
    <property type="entry name" value="HAMP"/>
    <property type="match status" value="1"/>
</dbReference>
<dbReference type="InterPro" id="IPR036890">
    <property type="entry name" value="HATPase_C_sf"/>
</dbReference>
<evidence type="ECO:0000259" key="14">
    <source>
        <dbReference type="PROSITE" id="PS50109"/>
    </source>
</evidence>
<dbReference type="GO" id="GO:0000156">
    <property type="term" value="F:phosphorelay response regulator activity"/>
    <property type="evidence" value="ECO:0007669"/>
    <property type="project" value="TreeGrafter"/>
</dbReference>
<dbReference type="InterPro" id="IPR050351">
    <property type="entry name" value="BphY/WalK/GraS-like"/>
</dbReference>
<feature type="domain" description="PAC" evidence="16">
    <location>
        <begin position="370"/>
        <end position="422"/>
    </location>
</feature>
<evidence type="ECO:0000256" key="4">
    <source>
        <dbReference type="ARBA" id="ARBA00022553"/>
    </source>
</evidence>
<dbReference type="PROSITE" id="PS50112">
    <property type="entry name" value="PAS"/>
    <property type="match status" value="1"/>
</dbReference>
<dbReference type="GO" id="GO:0004673">
    <property type="term" value="F:protein histidine kinase activity"/>
    <property type="evidence" value="ECO:0007669"/>
    <property type="project" value="UniProtKB-EC"/>
</dbReference>
<dbReference type="GO" id="GO:0016020">
    <property type="term" value="C:membrane"/>
    <property type="evidence" value="ECO:0007669"/>
    <property type="project" value="UniProtKB-SubCell"/>
</dbReference>
<keyword evidence="6 13" id="KW-0812">Transmembrane</keyword>
<dbReference type="InterPro" id="IPR004358">
    <property type="entry name" value="Sig_transdc_His_kin-like_C"/>
</dbReference>
<dbReference type="PROSITE" id="PS50109">
    <property type="entry name" value="HIS_KIN"/>
    <property type="match status" value="1"/>
</dbReference>
<protein>
    <recommendedName>
        <fullName evidence="3">histidine kinase</fullName>
        <ecNumber evidence="3">2.7.13.3</ecNumber>
    </recommendedName>
</protein>
<keyword evidence="7" id="KW-0547">Nucleotide-binding</keyword>
<evidence type="ECO:0000256" key="3">
    <source>
        <dbReference type="ARBA" id="ARBA00012438"/>
    </source>
</evidence>
<evidence type="ECO:0000256" key="7">
    <source>
        <dbReference type="ARBA" id="ARBA00022741"/>
    </source>
</evidence>
<dbReference type="SUPFAM" id="SSF55785">
    <property type="entry name" value="PYP-like sensor domain (PAS domain)"/>
    <property type="match status" value="1"/>
</dbReference>
<comment type="caution">
    <text evidence="18">The sequence shown here is derived from an EMBL/GenBank/DDBJ whole genome shotgun (WGS) entry which is preliminary data.</text>
</comment>
<dbReference type="Proteomes" id="UP000315010">
    <property type="component" value="Unassembled WGS sequence"/>
</dbReference>
<dbReference type="SMART" id="SM00387">
    <property type="entry name" value="HATPase_c"/>
    <property type="match status" value="1"/>
</dbReference>
<dbReference type="Pfam" id="PF02518">
    <property type="entry name" value="HATPase_c"/>
    <property type="match status" value="1"/>
</dbReference>
<evidence type="ECO:0000256" key="11">
    <source>
        <dbReference type="ARBA" id="ARBA00023012"/>
    </source>
</evidence>
<feature type="domain" description="HAMP" evidence="17">
    <location>
        <begin position="197"/>
        <end position="249"/>
    </location>
</feature>
<dbReference type="SMART" id="SM00091">
    <property type="entry name" value="PAS"/>
    <property type="match status" value="1"/>
</dbReference>
<evidence type="ECO:0000256" key="9">
    <source>
        <dbReference type="ARBA" id="ARBA00022840"/>
    </source>
</evidence>
<feature type="transmembrane region" description="Helical" evidence="13">
    <location>
        <begin position="178"/>
        <end position="196"/>
    </location>
</feature>
<keyword evidence="4" id="KW-0597">Phosphoprotein</keyword>
<evidence type="ECO:0000256" key="8">
    <source>
        <dbReference type="ARBA" id="ARBA00022777"/>
    </source>
</evidence>
<feature type="domain" description="Histidine kinase" evidence="14">
    <location>
        <begin position="528"/>
        <end position="700"/>
    </location>
</feature>
<dbReference type="RefSeq" id="WP_146395233.1">
    <property type="nucleotide sequence ID" value="NZ_SJPJ01000001.1"/>
</dbReference>
<keyword evidence="9" id="KW-0067">ATP-binding</keyword>
<reference evidence="18 19" key="1">
    <citation type="submission" date="2019-02" db="EMBL/GenBank/DDBJ databases">
        <title>Deep-cultivation of Planctomycetes and their phenomic and genomic characterization uncovers novel biology.</title>
        <authorList>
            <person name="Wiegand S."/>
            <person name="Jogler M."/>
            <person name="Boedeker C."/>
            <person name="Pinto D."/>
            <person name="Vollmers J."/>
            <person name="Rivas-Marin E."/>
            <person name="Kohn T."/>
            <person name="Peeters S.H."/>
            <person name="Heuer A."/>
            <person name="Rast P."/>
            <person name="Oberbeckmann S."/>
            <person name="Bunk B."/>
            <person name="Jeske O."/>
            <person name="Meyerdierks A."/>
            <person name="Storesund J.E."/>
            <person name="Kallscheuer N."/>
            <person name="Luecker S."/>
            <person name="Lage O.M."/>
            <person name="Pohl T."/>
            <person name="Merkel B.J."/>
            <person name="Hornburger P."/>
            <person name="Mueller R.-W."/>
            <person name="Bruemmer F."/>
            <person name="Labrenz M."/>
            <person name="Spormann A.M."/>
            <person name="Op Den Camp H."/>
            <person name="Overmann J."/>
            <person name="Amann R."/>
            <person name="Jetten M.S.M."/>
            <person name="Mascher T."/>
            <person name="Medema M.H."/>
            <person name="Devos D.P."/>
            <person name="Kaster A.-K."/>
            <person name="Ovreas L."/>
            <person name="Rohde M."/>
            <person name="Galperin M.Y."/>
            <person name="Jogler C."/>
        </authorList>
    </citation>
    <scope>NUCLEOTIDE SEQUENCE [LARGE SCALE GENOMIC DNA]</scope>
    <source>
        <strain evidence="18 19">CA13</strain>
    </source>
</reference>
<dbReference type="Gene3D" id="3.30.565.10">
    <property type="entry name" value="Histidine kinase-like ATPase, C-terminal domain"/>
    <property type="match status" value="1"/>
</dbReference>
<dbReference type="PROSITE" id="PS50885">
    <property type="entry name" value="HAMP"/>
    <property type="match status" value="1"/>
</dbReference>
<dbReference type="InterPro" id="IPR000014">
    <property type="entry name" value="PAS"/>
</dbReference>
<dbReference type="PROSITE" id="PS50113">
    <property type="entry name" value="PAC"/>
    <property type="match status" value="1"/>
</dbReference>
<dbReference type="GO" id="GO:0005524">
    <property type="term" value="F:ATP binding"/>
    <property type="evidence" value="ECO:0007669"/>
    <property type="project" value="UniProtKB-KW"/>
</dbReference>
<dbReference type="OrthoDB" id="9762141at2"/>
<evidence type="ECO:0000256" key="1">
    <source>
        <dbReference type="ARBA" id="ARBA00000085"/>
    </source>
</evidence>
<dbReference type="GO" id="GO:0030295">
    <property type="term" value="F:protein kinase activator activity"/>
    <property type="evidence" value="ECO:0007669"/>
    <property type="project" value="TreeGrafter"/>
</dbReference>
<dbReference type="SMART" id="SM00304">
    <property type="entry name" value="HAMP"/>
    <property type="match status" value="1"/>
</dbReference>
<evidence type="ECO:0000259" key="16">
    <source>
        <dbReference type="PROSITE" id="PS50113"/>
    </source>
</evidence>
<keyword evidence="19" id="KW-1185">Reference proteome</keyword>
<proteinExistence type="predicted"/>
<dbReference type="Gene3D" id="3.30.450.20">
    <property type="entry name" value="PAS domain"/>
    <property type="match status" value="1"/>
</dbReference>
<dbReference type="InterPro" id="IPR013655">
    <property type="entry name" value="PAS_fold_3"/>
</dbReference>
<feature type="transmembrane region" description="Helical" evidence="13">
    <location>
        <begin position="32"/>
        <end position="50"/>
    </location>
</feature>
<comment type="catalytic activity">
    <reaction evidence="1">
        <text>ATP + protein L-histidine = ADP + protein N-phospho-L-histidine.</text>
        <dbReference type="EC" id="2.7.13.3"/>
    </reaction>
</comment>
<evidence type="ECO:0000256" key="13">
    <source>
        <dbReference type="SAM" id="Phobius"/>
    </source>
</evidence>
<comment type="subcellular location">
    <subcellularLocation>
        <location evidence="2">Membrane</location>
        <topology evidence="2">Multi-pass membrane protein</topology>
    </subcellularLocation>
</comment>
<evidence type="ECO:0000256" key="2">
    <source>
        <dbReference type="ARBA" id="ARBA00004141"/>
    </source>
</evidence>
<dbReference type="InterPro" id="IPR000700">
    <property type="entry name" value="PAS-assoc_C"/>
</dbReference>
<organism evidence="18 19">
    <name type="scientific">Novipirellula herctigrandis</name>
    <dbReference type="NCBI Taxonomy" id="2527986"/>
    <lineage>
        <taxon>Bacteria</taxon>
        <taxon>Pseudomonadati</taxon>
        <taxon>Planctomycetota</taxon>
        <taxon>Planctomycetia</taxon>
        <taxon>Pirellulales</taxon>
        <taxon>Pirellulaceae</taxon>
        <taxon>Novipirellula</taxon>
    </lineage>
</organism>
<evidence type="ECO:0000256" key="6">
    <source>
        <dbReference type="ARBA" id="ARBA00022692"/>
    </source>
</evidence>
<dbReference type="GO" id="GO:0007234">
    <property type="term" value="P:osmosensory signaling via phosphorelay pathway"/>
    <property type="evidence" value="ECO:0007669"/>
    <property type="project" value="TreeGrafter"/>
</dbReference>